<name>A0A8I0WV88_9GAMM</name>
<dbReference type="Proteomes" id="UP000612266">
    <property type="component" value="Unassembled WGS sequence"/>
</dbReference>
<evidence type="ECO:0000313" key="6">
    <source>
        <dbReference type="EMBL" id="MBG2915639.1"/>
    </source>
</evidence>
<dbReference type="EMBL" id="JADSJR010000023">
    <property type="protein sequence ID" value="MBG2915639.1"/>
    <property type="molecule type" value="Genomic_DNA"/>
</dbReference>
<dbReference type="Gene3D" id="2.30.330.10">
    <property type="entry name" value="SpoA-like"/>
    <property type="match status" value="1"/>
</dbReference>
<dbReference type="GO" id="GO:0071978">
    <property type="term" value="P:bacterial-type flagellum-dependent swarming motility"/>
    <property type="evidence" value="ECO:0007669"/>
    <property type="project" value="TreeGrafter"/>
</dbReference>
<evidence type="ECO:0000259" key="4">
    <source>
        <dbReference type="Pfam" id="PF01052"/>
    </source>
</evidence>
<dbReference type="InterPro" id="IPR001543">
    <property type="entry name" value="FliN-like_C"/>
</dbReference>
<proteinExistence type="inferred from homology"/>
<comment type="caution">
    <text evidence="6">The sequence shown here is derived from an EMBL/GenBank/DDBJ whole genome shotgun (WGS) entry which is preliminary data.</text>
</comment>
<organism evidence="6 7">
    <name type="scientific">Proteus terrae subsp. cibarius</name>
    <dbReference type="NCBI Taxonomy" id="626774"/>
    <lineage>
        <taxon>Bacteria</taxon>
        <taxon>Pseudomonadati</taxon>
        <taxon>Pseudomonadota</taxon>
        <taxon>Gammaproteobacteria</taxon>
        <taxon>Enterobacterales</taxon>
        <taxon>Morganellaceae</taxon>
        <taxon>Proteus</taxon>
    </lineage>
</organism>
<dbReference type="Pfam" id="PF01052">
    <property type="entry name" value="FliMN_C"/>
    <property type="match status" value="1"/>
</dbReference>
<dbReference type="PANTHER" id="PTHR30034:SF6">
    <property type="entry name" value="YOP PROTEINS TRANSLOCATION PROTEIN Q"/>
    <property type="match status" value="1"/>
</dbReference>
<evidence type="ECO:0000313" key="7">
    <source>
        <dbReference type="Proteomes" id="UP000612266"/>
    </source>
</evidence>
<keyword evidence="3" id="KW-0843">Virulence</keyword>
<evidence type="ECO:0000259" key="5">
    <source>
        <dbReference type="Pfam" id="PF26304"/>
    </source>
</evidence>
<dbReference type="Pfam" id="PF26304">
    <property type="entry name" value="FliMN_C_rel"/>
    <property type="match status" value="1"/>
</dbReference>
<dbReference type="GO" id="GO:0009306">
    <property type="term" value="P:protein secretion"/>
    <property type="evidence" value="ECO:0007669"/>
    <property type="project" value="InterPro"/>
</dbReference>
<evidence type="ECO:0000256" key="1">
    <source>
        <dbReference type="ARBA" id="ARBA00009226"/>
    </source>
</evidence>
<feature type="domain" description="SpaO FliM/N C-terminal related" evidence="5">
    <location>
        <begin position="147"/>
        <end position="202"/>
    </location>
</feature>
<dbReference type="AlphaFoldDB" id="A0A8I0WV88"/>
<gene>
    <name evidence="6" type="ORF">I4901_14830</name>
</gene>
<dbReference type="RefSeq" id="WP_159241833.1">
    <property type="nucleotide sequence ID" value="NZ_CP053042.1"/>
</dbReference>
<sequence>MIILDPKNSANKKNSHFMDILSSLYTSKSPISSAHYFKIKGNNTLGSFTGIIEVSQVMDKIYSNKTIDWDIVPDVYLHTLFSQKCSQILLPFSKEPMSLMVDNICLGEKENFSYPIINTEVGDIFICSFEKNYEWALPLKNKISAIAQFQFGKSTMSFSLLKTLSLGDIVLIDSMDFSLIMGEKKWMRYQWQEGENTVVLDEKLFTHETEREALAEDTEMSLQKNIELKGVQSIPVTLSFLLASQVMLLDQIEELSPGQQITLPDNALRHITLIANGVAIAQGELIKVGERFAVEIQHAYVQQD</sequence>
<dbReference type="PANTHER" id="PTHR30034">
    <property type="entry name" value="FLAGELLAR MOTOR SWITCH PROTEIN FLIM"/>
    <property type="match status" value="1"/>
</dbReference>
<keyword evidence="6" id="KW-0969">Cilium</keyword>
<dbReference type="InterPro" id="IPR036429">
    <property type="entry name" value="SpoA-like_sf"/>
</dbReference>
<reference evidence="6" key="1">
    <citation type="submission" date="2020-11" db="EMBL/GenBank/DDBJ databases">
        <title>Enhanced detection system for hospital associated transmission using whole genome sequencing surveillance.</title>
        <authorList>
            <person name="Harrison L.H."/>
            <person name="Van Tyne D."/>
            <person name="Marsh J.W."/>
            <person name="Griffith M.P."/>
            <person name="Snyder D.J."/>
            <person name="Cooper V.S."/>
            <person name="Mustapha M."/>
        </authorList>
    </citation>
    <scope>NUCLEOTIDE SEQUENCE</scope>
    <source>
        <strain evidence="6">PR00070</strain>
    </source>
</reference>
<keyword evidence="6" id="KW-0966">Cell projection</keyword>
<feature type="domain" description="Flagellar motor switch protein FliN-like C-terminal" evidence="4">
    <location>
        <begin position="231"/>
        <end position="298"/>
    </location>
</feature>
<evidence type="ECO:0000256" key="3">
    <source>
        <dbReference type="ARBA" id="ARBA00023026"/>
    </source>
</evidence>
<dbReference type="InterPro" id="IPR058805">
    <property type="entry name" value="SpaO_FliMN_C_rel"/>
</dbReference>
<dbReference type="InterPro" id="IPR003283">
    <property type="entry name" value="T3SS_OMP_SpaO"/>
</dbReference>
<dbReference type="PRINTS" id="PR01339">
    <property type="entry name" value="TYPE3OMOPROT"/>
</dbReference>
<comment type="similarity">
    <text evidence="1">Belongs to the FliN/MopA/SpaO family.</text>
</comment>
<dbReference type="SUPFAM" id="SSF101801">
    <property type="entry name" value="Surface presentation of antigens (SPOA)"/>
    <property type="match status" value="1"/>
</dbReference>
<accession>A0A8I0WV88</accession>
<protein>
    <recommendedName>
        <fullName evidence="2">Surface presentation of antigens protein SpaO</fullName>
    </recommendedName>
</protein>
<keyword evidence="6" id="KW-0282">Flagellum</keyword>
<dbReference type="GO" id="GO:0050918">
    <property type="term" value="P:positive chemotaxis"/>
    <property type="evidence" value="ECO:0007669"/>
    <property type="project" value="TreeGrafter"/>
</dbReference>
<evidence type="ECO:0000256" key="2">
    <source>
        <dbReference type="ARBA" id="ARBA00021925"/>
    </source>
</evidence>